<reference evidence="3" key="3">
    <citation type="submission" date="2015-06" db="UniProtKB">
        <authorList>
            <consortium name="EnsemblProtists"/>
        </authorList>
    </citation>
    <scope>IDENTIFICATION</scope>
</reference>
<gene>
    <name evidence="2" type="ORF">GUITHDRAFT_108374</name>
</gene>
<sequence length="501" mass="55467">MTMSARNAKEEERRESMATVLSEKSLMRILHERERVRKQLKSTLGSIFDGEGARGGDREERAKNVHPVMPEETSGGRGRGRGTTAQDIPRFMRKAYSDVERRGKGREEPRARETWQGMRKDWKPFDPSKSLAEQQNLSGNQVISSMMKAPSASGSTPSANAASDGCSSDWFAHPLDCIRKAYHGRMKGTKFERVGSAPSSSTSAEGLTQEREKVAREVAQGMLSGTIRVPEHSKLAASIQRAREALDEKLAAEAKDVKPPEVASVTTRRKEAHGKKASSSPRNHGGSRETADPLQDAAVATPTSSRAPPRRKLSAGQLLSIVRSRERRRRMVSMFKEKKDIEDAEQAYKEGELAAQAYQKGQLDAREYEAGLQAGRKYGKLASGNDNSYVVLPLKPSEAATAKFIPSLLTLAVAEQRRMQEKKQWDEEKKLATLHQLASAAREKRMALEEETGQALLKDNTFTPQGSLQLVAKNAERIAFATAASKLYRQKLSEKRPRKAP</sequence>
<organism evidence="2">
    <name type="scientific">Guillardia theta (strain CCMP2712)</name>
    <name type="common">Cryptophyte</name>
    <dbReference type="NCBI Taxonomy" id="905079"/>
    <lineage>
        <taxon>Eukaryota</taxon>
        <taxon>Cryptophyceae</taxon>
        <taxon>Pyrenomonadales</taxon>
        <taxon>Geminigeraceae</taxon>
        <taxon>Guillardia</taxon>
    </lineage>
</organism>
<feature type="region of interest" description="Disordered" evidence="1">
    <location>
        <begin position="251"/>
        <end position="312"/>
    </location>
</feature>
<protein>
    <submittedName>
        <fullName evidence="2 3">Uncharacterized protein</fullName>
    </submittedName>
</protein>
<reference evidence="2 4" key="1">
    <citation type="journal article" date="2012" name="Nature">
        <title>Algal genomes reveal evolutionary mosaicism and the fate of nucleomorphs.</title>
        <authorList>
            <consortium name="DOE Joint Genome Institute"/>
            <person name="Curtis B.A."/>
            <person name="Tanifuji G."/>
            <person name="Burki F."/>
            <person name="Gruber A."/>
            <person name="Irimia M."/>
            <person name="Maruyama S."/>
            <person name="Arias M.C."/>
            <person name="Ball S.G."/>
            <person name="Gile G.H."/>
            <person name="Hirakawa Y."/>
            <person name="Hopkins J.F."/>
            <person name="Kuo A."/>
            <person name="Rensing S.A."/>
            <person name="Schmutz J."/>
            <person name="Symeonidi A."/>
            <person name="Elias M."/>
            <person name="Eveleigh R.J."/>
            <person name="Herman E.K."/>
            <person name="Klute M.J."/>
            <person name="Nakayama T."/>
            <person name="Obornik M."/>
            <person name="Reyes-Prieto A."/>
            <person name="Armbrust E.V."/>
            <person name="Aves S.J."/>
            <person name="Beiko R.G."/>
            <person name="Coutinho P."/>
            <person name="Dacks J.B."/>
            <person name="Durnford D.G."/>
            <person name="Fast N.M."/>
            <person name="Green B.R."/>
            <person name="Grisdale C.J."/>
            <person name="Hempel F."/>
            <person name="Henrissat B."/>
            <person name="Hoppner M.P."/>
            <person name="Ishida K."/>
            <person name="Kim E."/>
            <person name="Koreny L."/>
            <person name="Kroth P.G."/>
            <person name="Liu Y."/>
            <person name="Malik S.B."/>
            <person name="Maier U.G."/>
            <person name="McRose D."/>
            <person name="Mock T."/>
            <person name="Neilson J.A."/>
            <person name="Onodera N.T."/>
            <person name="Poole A.M."/>
            <person name="Pritham E.J."/>
            <person name="Richards T.A."/>
            <person name="Rocap G."/>
            <person name="Roy S.W."/>
            <person name="Sarai C."/>
            <person name="Schaack S."/>
            <person name="Shirato S."/>
            <person name="Slamovits C.H."/>
            <person name="Spencer D.F."/>
            <person name="Suzuki S."/>
            <person name="Worden A.Z."/>
            <person name="Zauner S."/>
            <person name="Barry K."/>
            <person name="Bell C."/>
            <person name="Bharti A.K."/>
            <person name="Crow J.A."/>
            <person name="Grimwood J."/>
            <person name="Kramer R."/>
            <person name="Lindquist E."/>
            <person name="Lucas S."/>
            <person name="Salamov A."/>
            <person name="McFadden G.I."/>
            <person name="Lane C.E."/>
            <person name="Keeling P.J."/>
            <person name="Gray M.W."/>
            <person name="Grigoriev I.V."/>
            <person name="Archibald J.M."/>
        </authorList>
    </citation>
    <scope>NUCLEOTIDE SEQUENCE</scope>
    <source>
        <strain evidence="2 4">CCMP2712</strain>
    </source>
</reference>
<evidence type="ECO:0000313" key="4">
    <source>
        <dbReference type="Proteomes" id="UP000011087"/>
    </source>
</evidence>
<evidence type="ECO:0000313" key="3">
    <source>
        <dbReference type="EnsemblProtists" id="EKX45923"/>
    </source>
</evidence>
<dbReference type="GeneID" id="17302437"/>
<feature type="region of interest" description="Disordered" evidence="1">
    <location>
        <begin position="192"/>
        <end position="212"/>
    </location>
</feature>
<dbReference type="EnsemblProtists" id="EKX45923">
    <property type="protein sequence ID" value="EKX45923"/>
    <property type="gene ID" value="GUITHDRAFT_108374"/>
</dbReference>
<feature type="compositionally biased region" description="Polar residues" evidence="1">
    <location>
        <begin position="197"/>
        <end position="206"/>
    </location>
</feature>
<dbReference type="OrthoDB" id="10678771at2759"/>
<feature type="compositionally biased region" description="Basic and acidic residues" evidence="1">
    <location>
        <begin position="95"/>
        <end position="126"/>
    </location>
</feature>
<reference evidence="4" key="2">
    <citation type="submission" date="2012-11" db="EMBL/GenBank/DDBJ databases">
        <authorList>
            <person name="Kuo A."/>
            <person name="Curtis B.A."/>
            <person name="Tanifuji G."/>
            <person name="Burki F."/>
            <person name="Gruber A."/>
            <person name="Irimia M."/>
            <person name="Maruyama S."/>
            <person name="Arias M.C."/>
            <person name="Ball S.G."/>
            <person name="Gile G.H."/>
            <person name="Hirakawa Y."/>
            <person name="Hopkins J.F."/>
            <person name="Rensing S.A."/>
            <person name="Schmutz J."/>
            <person name="Symeonidi A."/>
            <person name="Elias M."/>
            <person name="Eveleigh R.J."/>
            <person name="Herman E.K."/>
            <person name="Klute M.J."/>
            <person name="Nakayama T."/>
            <person name="Obornik M."/>
            <person name="Reyes-Prieto A."/>
            <person name="Armbrust E.V."/>
            <person name="Aves S.J."/>
            <person name="Beiko R.G."/>
            <person name="Coutinho P."/>
            <person name="Dacks J.B."/>
            <person name="Durnford D.G."/>
            <person name="Fast N.M."/>
            <person name="Green B.R."/>
            <person name="Grisdale C."/>
            <person name="Hempe F."/>
            <person name="Henrissat B."/>
            <person name="Hoppner M.P."/>
            <person name="Ishida K.-I."/>
            <person name="Kim E."/>
            <person name="Koreny L."/>
            <person name="Kroth P.G."/>
            <person name="Liu Y."/>
            <person name="Malik S.-B."/>
            <person name="Maier U.G."/>
            <person name="McRose D."/>
            <person name="Mock T."/>
            <person name="Neilson J.A."/>
            <person name="Onodera N.T."/>
            <person name="Poole A.M."/>
            <person name="Pritham E.J."/>
            <person name="Richards T.A."/>
            <person name="Rocap G."/>
            <person name="Roy S.W."/>
            <person name="Sarai C."/>
            <person name="Schaack S."/>
            <person name="Shirato S."/>
            <person name="Slamovits C.H."/>
            <person name="Spencer D.F."/>
            <person name="Suzuki S."/>
            <person name="Worden A.Z."/>
            <person name="Zauner S."/>
            <person name="Barry K."/>
            <person name="Bell C."/>
            <person name="Bharti A.K."/>
            <person name="Crow J.A."/>
            <person name="Grimwood J."/>
            <person name="Kramer R."/>
            <person name="Lindquist E."/>
            <person name="Lucas S."/>
            <person name="Salamov A."/>
            <person name="McFadden G.I."/>
            <person name="Lane C.E."/>
            <person name="Keeling P.J."/>
            <person name="Gray M.W."/>
            <person name="Grigoriev I.V."/>
            <person name="Archibald J.M."/>
        </authorList>
    </citation>
    <scope>NUCLEOTIDE SEQUENCE</scope>
    <source>
        <strain evidence="4">CCMP2712</strain>
    </source>
</reference>
<accession>L1JBL2</accession>
<dbReference type="RefSeq" id="XP_005832903.1">
    <property type="nucleotide sequence ID" value="XM_005832846.1"/>
</dbReference>
<dbReference type="PaxDb" id="55529-EKX45923"/>
<evidence type="ECO:0000256" key="1">
    <source>
        <dbReference type="SAM" id="MobiDB-lite"/>
    </source>
</evidence>
<evidence type="ECO:0000313" key="2">
    <source>
        <dbReference type="EMBL" id="EKX45923.1"/>
    </source>
</evidence>
<dbReference type="AlphaFoldDB" id="L1JBL2"/>
<dbReference type="Proteomes" id="UP000011087">
    <property type="component" value="Unassembled WGS sequence"/>
</dbReference>
<feature type="region of interest" description="Disordered" evidence="1">
    <location>
        <begin position="46"/>
        <end position="127"/>
    </location>
</feature>
<dbReference type="EMBL" id="JH992997">
    <property type="protein sequence ID" value="EKX45923.1"/>
    <property type="molecule type" value="Genomic_DNA"/>
</dbReference>
<keyword evidence="4" id="KW-1185">Reference proteome</keyword>
<dbReference type="KEGG" id="gtt:GUITHDRAFT_108374"/>
<name>L1JBL2_GUITC</name>
<proteinExistence type="predicted"/>
<feature type="compositionally biased region" description="Basic and acidic residues" evidence="1">
    <location>
        <begin position="51"/>
        <end position="63"/>
    </location>
</feature>
<dbReference type="HOGENOM" id="CLU_544522_0_0_1"/>